<dbReference type="Proteomes" id="UP000095286">
    <property type="component" value="Unplaced"/>
</dbReference>
<proteinExistence type="predicted"/>
<accession>A0AC35TWP4</accession>
<sequence length="1390" mass="155035">MDSFASLSNLCDKLGAEKLLTSNELGSLQALNCQIDSQMKELSYDVWITKQKQQILTYLIHHHPSVTPDNCCQILNRLTNSTFNESWKILGHHHSSLTQIFNLLFLSPQTIAQLLSSSDVCVKANVKYSTEDLVRSIHSVIFGSCVFPQDERQALTTLSLLIPLQIMSTEDPRKLLRRANTSISKLFRLFFDGLYPAKIFITSALHESILNVLSADDVYLDMDQSKILHRFSKSAKQAKFGKDETSFAYLEKVTSHRQQIATKLVGMTKQFIEGIMSAMICFPNSLTWLLKEIKREVMKSDKGTNEAIILVCTDLIFTHFICPAISNPENLGIIGDTPISTIARFNLMQIGQIIQSLALVQFEKPNYYAQDIFEQLDNTALCSIVNSILNSADVTVDSFLPSTVNTSDGDELYYRRNFVCSIFEANVITAYLRSPCLDVITDQTVRRDVRNLLLRMPSDLTQDLDKDPKRANTVKKERAISPTRGINKLKSIADKGKRFLNQSPSKAPFLRSDSLGNNLTGGLVGPSQSLNNIAHLEIDNNLFDVIILPIGDAKEPFGLMSEDKFMTSLLNQNKNGTSIEKKARFVTTNTESLISDRTIESVVDGEGRDDENQSICSSLEDNLPNDNDNAYIEDIANIPDTYSAASNSVRGSSSNGSNGDNDDDDDNSVDRRTSVSMIAVQMNDTATSSTRAPIASEKRALIIPHVPVTVRKQNPEGLEEQFGKFGIPENPPGTVYKDETYSLVSDSWSTDVVPSDNETIGERSERNSRMTHGNATATPVANANLLFPIGVPTVEDRSDTWSLDAIASDSEADQLAALNKQKDVDIALEMVGKGSVADGEASSTNSNTDREKMRRQSSGSSLYSYECQGRSNRTGSELDFNAPIDKKEGGTSKVRQGISNIKKLPVTLGINKKKHDFMAGFQKKAEQAMSTIKNSISHHGDFSTSPKISSPKLIECNSTGHLMALGEEASTVINEQISDDLMNKYKNSGNRRPLDGMNCNNYNEDLASIKTNDCNLYYDEDNLKECRAFLDAKKKLRLVLSGVDSLQSGKLNASFIDFSGDILDREKTFLIGFLNLLLAEALNNSNGAKAAQIRETIRCLSIFSGKALRKLIKILKEEYRKRSAYHIYLQQSKMVLLQLQYFLGKLGKRINSERNLIESCLIQLLVRTFMSKNEEAILTFTTELMSISIDRADEKTDLVERFLDVLDGHVRTDQMWFGADEELLGLARKYIERALFSNIHSLLMYPLDDLDMMRDQVFYNAVKLMSASIDPNHVDIKIPKKLQGECPWPSAQSELAIINAYKRPSDKMACIVRCVEEIENLICLSQTASADDLTPVLVYVILQANPMSLNSTIQFIGNFHAKNVEGKEAYIWTQFTSAVEFIKSLINKHL</sequence>
<reference evidence="2" key="1">
    <citation type="submission" date="2016-11" db="UniProtKB">
        <authorList>
            <consortium name="WormBaseParasite"/>
        </authorList>
    </citation>
    <scope>IDENTIFICATION</scope>
    <source>
        <strain evidence="2">KR3021</strain>
    </source>
</reference>
<dbReference type="WBParaSite" id="RSKR_0000512700.1">
    <property type="protein sequence ID" value="RSKR_0000512700.1"/>
    <property type="gene ID" value="RSKR_0000512700"/>
</dbReference>
<evidence type="ECO:0000313" key="1">
    <source>
        <dbReference type="Proteomes" id="UP000095286"/>
    </source>
</evidence>
<name>A0AC35TWP4_9BILA</name>
<organism evidence="1 2">
    <name type="scientific">Rhabditophanes sp. KR3021</name>
    <dbReference type="NCBI Taxonomy" id="114890"/>
    <lineage>
        <taxon>Eukaryota</taxon>
        <taxon>Metazoa</taxon>
        <taxon>Ecdysozoa</taxon>
        <taxon>Nematoda</taxon>
        <taxon>Chromadorea</taxon>
        <taxon>Rhabditida</taxon>
        <taxon>Tylenchina</taxon>
        <taxon>Panagrolaimomorpha</taxon>
        <taxon>Strongyloidoidea</taxon>
        <taxon>Alloionematidae</taxon>
        <taxon>Rhabditophanes</taxon>
    </lineage>
</organism>
<evidence type="ECO:0000313" key="2">
    <source>
        <dbReference type="WBParaSite" id="RSKR_0000512700.1"/>
    </source>
</evidence>
<protein>
    <submittedName>
        <fullName evidence="2">Ras-GAP domain-containing protein</fullName>
    </submittedName>
</protein>